<dbReference type="InterPro" id="IPR043926">
    <property type="entry name" value="ABCG_dom"/>
</dbReference>
<dbReference type="GO" id="GO:0016887">
    <property type="term" value="F:ATP hydrolysis activity"/>
    <property type="evidence" value="ECO:0007669"/>
    <property type="project" value="InterPro"/>
</dbReference>
<keyword evidence="6" id="KW-0067">ATP-binding</keyword>
<feature type="transmembrane region" description="Helical" evidence="10">
    <location>
        <begin position="758"/>
        <end position="778"/>
    </location>
</feature>
<dbReference type="InterPro" id="IPR003439">
    <property type="entry name" value="ABC_transporter-like_ATP-bd"/>
</dbReference>
<comment type="subcellular location">
    <subcellularLocation>
        <location evidence="1">Membrane</location>
        <topology evidence="1">Multi-pass membrane protein</topology>
    </subcellularLocation>
</comment>
<evidence type="ECO:0000256" key="3">
    <source>
        <dbReference type="ARBA" id="ARBA00022448"/>
    </source>
</evidence>
<dbReference type="GO" id="GO:0140359">
    <property type="term" value="F:ABC-type transporter activity"/>
    <property type="evidence" value="ECO:0007669"/>
    <property type="project" value="InterPro"/>
</dbReference>
<dbReference type="Pfam" id="PF06422">
    <property type="entry name" value="PDR_CDR"/>
    <property type="match status" value="1"/>
</dbReference>
<dbReference type="CDD" id="cd03233">
    <property type="entry name" value="ABCG_PDR_domain1"/>
    <property type="match status" value="1"/>
</dbReference>
<keyword evidence="5" id="KW-0547">Nucleotide-binding</keyword>
<dbReference type="PANTHER" id="PTHR19241">
    <property type="entry name" value="ATP-BINDING CASSETTE TRANSPORTER"/>
    <property type="match status" value="1"/>
</dbReference>
<feature type="domain" description="ABC transporter" evidence="11">
    <location>
        <begin position="945"/>
        <end position="1194"/>
    </location>
</feature>
<evidence type="ECO:0000256" key="7">
    <source>
        <dbReference type="ARBA" id="ARBA00022989"/>
    </source>
</evidence>
<dbReference type="FunFam" id="3.40.50.300:FF:000054">
    <property type="entry name" value="ABC multidrug transporter atrF"/>
    <property type="match status" value="1"/>
</dbReference>
<evidence type="ECO:0000313" key="13">
    <source>
        <dbReference type="Proteomes" id="UP001217582"/>
    </source>
</evidence>
<evidence type="ECO:0000256" key="9">
    <source>
        <dbReference type="SAM" id="MobiDB-lite"/>
    </source>
</evidence>
<evidence type="ECO:0000256" key="5">
    <source>
        <dbReference type="ARBA" id="ARBA00022741"/>
    </source>
</evidence>
<feature type="transmembrane region" description="Helical" evidence="10">
    <location>
        <begin position="693"/>
        <end position="716"/>
    </location>
</feature>
<dbReference type="InterPro" id="IPR029481">
    <property type="entry name" value="ABC_trans_N"/>
</dbReference>
<dbReference type="PROSITE" id="PS50893">
    <property type="entry name" value="ABC_TRANSPORTER_2"/>
    <property type="match status" value="2"/>
</dbReference>
<dbReference type="Proteomes" id="UP001217582">
    <property type="component" value="Chromosome 3"/>
</dbReference>
<dbReference type="SUPFAM" id="SSF52540">
    <property type="entry name" value="P-loop containing nucleoside triphosphate hydrolases"/>
    <property type="match status" value="2"/>
</dbReference>
<organism evidence="12 13">
    <name type="scientific">Malassezia arunalokei</name>
    <dbReference type="NCBI Taxonomy" id="1514897"/>
    <lineage>
        <taxon>Eukaryota</taxon>
        <taxon>Fungi</taxon>
        <taxon>Dikarya</taxon>
        <taxon>Basidiomycota</taxon>
        <taxon>Ustilaginomycotina</taxon>
        <taxon>Malasseziomycetes</taxon>
        <taxon>Malasseziales</taxon>
        <taxon>Malasseziaceae</taxon>
        <taxon>Malassezia</taxon>
    </lineage>
</organism>
<feature type="transmembrane region" description="Helical" evidence="10">
    <location>
        <begin position="1287"/>
        <end position="1308"/>
    </location>
</feature>
<feature type="region of interest" description="Disordered" evidence="9">
    <location>
        <begin position="1712"/>
        <end position="1765"/>
    </location>
</feature>
<dbReference type="Pfam" id="PF14510">
    <property type="entry name" value="ABC_trans_N"/>
    <property type="match status" value="1"/>
</dbReference>
<feature type="region of interest" description="Disordered" evidence="9">
    <location>
        <begin position="1682"/>
        <end position="1701"/>
    </location>
</feature>
<feature type="region of interest" description="Disordered" evidence="9">
    <location>
        <begin position="1"/>
        <end position="22"/>
    </location>
</feature>
<proteinExistence type="inferred from homology"/>
<dbReference type="GO" id="GO:0016020">
    <property type="term" value="C:membrane"/>
    <property type="evidence" value="ECO:0007669"/>
    <property type="project" value="UniProtKB-SubCell"/>
</dbReference>
<keyword evidence="7 10" id="KW-1133">Transmembrane helix</keyword>
<evidence type="ECO:0000259" key="11">
    <source>
        <dbReference type="PROSITE" id="PS50893"/>
    </source>
</evidence>
<dbReference type="InterPro" id="IPR034001">
    <property type="entry name" value="ABCG_PDR_1"/>
</dbReference>
<keyword evidence="3" id="KW-0813">Transport</keyword>
<evidence type="ECO:0000256" key="4">
    <source>
        <dbReference type="ARBA" id="ARBA00022692"/>
    </source>
</evidence>
<feature type="transmembrane region" description="Helical" evidence="10">
    <location>
        <begin position="1464"/>
        <end position="1484"/>
    </location>
</feature>
<keyword evidence="4 10" id="KW-0812">Transmembrane</keyword>
<dbReference type="PROSITE" id="PS00211">
    <property type="entry name" value="ABC_TRANSPORTER_1"/>
    <property type="match status" value="1"/>
</dbReference>
<gene>
    <name evidence="12" type="ORF">MARU1_001449</name>
</gene>
<dbReference type="Pfam" id="PF01061">
    <property type="entry name" value="ABC2_membrane"/>
    <property type="match status" value="2"/>
</dbReference>
<name>A0AAJ6CK13_9BASI</name>
<sequence length="1765" mass="197377">MQRNEGLGLAPPHNIYPMMDGGHTTSTTHDHEFLSATSHPGMTDSPMAQPPSKYSHISQGDKIMTPSPHLAEFSPDTPLGKPLERPFGTPIELYDQGNRRARPTVPMNTLDPEGINHLFRRLSTRNRRSNSQRNSNVEGPSADSASYVAFGETSPNFASPYVSASDSKFATEADVTSNSAGAEATYDPFDEKHKFDLSYLLREVYREMAERGTEQRSMGIAFRDLRVTGYGTGAQLNETFGSCLMLPIRMISNIREMMHRPVKTILQDIEGCVKPGEMLLVLGRPGSGCTSLLKALASYRDGYRSVDGTILYEGLDHRSIDGPLRGDVVYSPEDDVHFPTLTVGQTLRFATATRAPNTKYRITLGETGDRQEYIDGTREVLATVLGLRHTYNTKVGNDMIRGVSGGERKRVSIAETLAARAKIALYDNSSRGLDASTALEFVTALRIQTNIANCTTIACIYQAGENITKLFDKVALLNQGYLVYFGPVALAVEYFKSIGFEPLNRQTTADFLVACTDTGGQNVNPHFPGPVPRSPKEQAQAFRDSWIGAANRTEIDNYIAAMMARQTKQNADHYVNLARDERAKYTLRSSRYLLSWPMQVQLALKRRAQIALGDMGTHITVVLAALFQALIIGSVFFQLPKNSAGFFSRGGVLFFSLLYNSFTGMSEISLCYEQRPIVIRQKRFAMLHPSADALSNTILDFPIRAVSIFVFDIIVYWMTGLNADAGRFFTYLGVTALVTYCMTSFFRMIASATKSEPLATTFGGLAVLDVALYTGYMIPRKSMKPWWKWLNYCNPVAFGFEVLLANEYHDSLFDCEQLVPVVPGRQINLANQVCPVMSAQPGEATVNGDRYLREMYDFSWDNRVRNSMIILAFWVFFILCFLYASNHQIDPAALGGEMQFERSKAKHMKKSLPSVNDQEKVLEEDAPAETQDAAEPPLTKGGGHLKVSDAVFSWDNITYDVMIKGKPRRLLNHVSGYVAPGKMTALMGESGAGKTTLLNVLAQRTDVGVVAGDFFVNGKPLPKSFQADTGYCQQQDVHLAQHTVREALQFSAMLRQPRETPKEERLAYVETVIELLEMEQFADAIVGDVGQGLNVEQRKRLTIGVELAAKPSLLLFLDEPTSGLDAQAAWSVVRFLKKLASEGQAILCTIHQPSGELFNQFDRLLLLQKGGRTAYFGDLGPNSMTLIQYFEERSGVKCGENDNPAEYILDVIGAGATATTDKNWHDLFLQSDLNRQLREELAHIYATRRHEQDETSLTSMREYAQPFIVQLYEVTKRAFIAYWRNPLYIYTKLMLNFVSGLGVGSSFYKEGEKNYYIALQNRLFASFMALVSATSLSQHLQPEFIRFRGLFEVREKPSKMYTWPVMVLSALIVEIPWNLFGGTTYWLPWYYLIHFPTDNKHAGYSWGLYMLFQIYYCTFAQAMAAVSPNAMIASILFSTFFSFVVVFCGVVQPPNQMPYFWRSWMFQLSPFTWIMEGILGNAVGGARVMCDSQQGEMQTIRPPEGMSCKEHMEPFSYPYGPDAPPGSHGYYIQKDDGTCSFCLYRYGDDYLSTVRMDAGNKYRDLGIIVAYIAFNTALLFLLFWLFRIYRFGKNKNAKKTKTAPSGPEEQLPIPTGAMQLETPAMAVNVPHALGASVTNMFDAAHHDHDGSRLASSYIHPDLVTSKTQLMSESPLLDQDDVVSTPVSHPLEPRKRHRFPHEDSMYMEADAYDSPASHGAHDDSSNMETWHTSAGAVAPSRPPILQPEEASAEPRRTLSGISYYYH</sequence>
<feature type="transmembrane region" description="Helical" evidence="10">
    <location>
        <begin position="864"/>
        <end position="884"/>
    </location>
</feature>
<evidence type="ECO:0000256" key="1">
    <source>
        <dbReference type="ARBA" id="ARBA00004141"/>
    </source>
</evidence>
<feature type="transmembrane region" description="Helical" evidence="10">
    <location>
        <begin position="1565"/>
        <end position="1586"/>
    </location>
</feature>
<keyword evidence="13" id="KW-1185">Reference proteome</keyword>
<evidence type="ECO:0000256" key="8">
    <source>
        <dbReference type="ARBA" id="ARBA00023136"/>
    </source>
</evidence>
<dbReference type="InterPro" id="IPR034003">
    <property type="entry name" value="ABCG_PDR_2"/>
</dbReference>
<feature type="transmembrane region" description="Helical" evidence="10">
    <location>
        <begin position="1433"/>
        <end position="1452"/>
    </location>
</feature>
<dbReference type="InterPro" id="IPR010929">
    <property type="entry name" value="PDR_CDR_ABC"/>
</dbReference>
<accession>A0AAJ6CK13</accession>
<dbReference type="SMART" id="SM00382">
    <property type="entry name" value="AAA"/>
    <property type="match status" value="2"/>
</dbReference>
<evidence type="ECO:0000256" key="6">
    <source>
        <dbReference type="ARBA" id="ARBA00022840"/>
    </source>
</evidence>
<dbReference type="EMBL" id="CP119918">
    <property type="protein sequence ID" value="WFD15431.1"/>
    <property type="molecule type" value="Genomic_DNA"/>
</dbReference>
<dbReference type="InterPro" id="IPR027417">
    <property type="entry name" value="P-loop_NTPase"/>
</dbReference>
<feature type="transmembrane region" description="Helical" evidence="10">
    <location>
        <begin position="615"/>
        <end position="639"/>
    </location>
</feature>
<evidence type="ECO:0000256" key="10">
    <source>
        <dbReference type="SAM" id="Phobius"/>
    </source>
</evidence>
<evidence type="ECO:0000256" key="2">
    <source>
        <dbReference type="ARBA" id="ARBA00006012"/>
    </source>
</evidence>
<comment type="similarity">
    <text evidence="2">Belongs to the ABC transporter superfamily. ABCG family. PDR (TC 3.A.1.205) subfamily.</text>
</comment>
<dbReference type="Pfam" id="PF00005">
    <property type="entry name" value="ABC_tran"/>
    <property type="match status" value="2"/>
</dbReference>
<dbReference type="GO" id="GO:0005524">
    <property type="term" value="F:ATP binding"/>
    <property type="evidence" value="ECO:0007669"/>
    <property type="project" value="UniProtKB-KW"/>
</dbReference>
<dbReference type="InterPro" id="IPR013525">
    <property type="entry name" value="ABC2_TM"/>
</dbReference>
<protein>
    <recommendedName>
        <fullName evidence="11">ABC transporter domain-containing protein</fullName>
    </recommendedName>
</protein>
<reference evidence="12 13" key="1">
    <citation type="submission" date="2023-03" db="EMBL/GenBank/DDBJ databases">
        <title>Mating type loci evolution in Malassezia.</title>
        <authorList>
            <person name="Coelho M.A."/>
        </authorList>
    </citation>
    <scope>NUCLEOTIDE SEQUENCE [LARGE SCALE GENOMIC DNA]</scope>
    <source>
        <strain evidence="12 13">CBS 13387</strain>
    </source>
</reference>
<dbReference type="Pfam" id="PF19055">
    <property type="entry name" value="ABC2_membrane_7"/>
    <property type="match status" value="1"/>
</dbReference>
<dbReference type="Gene3D" id="3.40.50.300">
    <property type="entry name" value="P-loop containing nucleotide triphosphate hydrolases"/>
    <property type="match status" value="2"/>
</dbReference>
<feature type="domain" description="ABC transporter" evidence="11">
    <location>
        <begin position="248"/>
        <end position="504"/>
    </location>
</feature>
<feature type="transmembrane region" description="Helical" evidence="10">
    <location>
        <begin position="728"/>
        <end position="746"/>
    </location>
</feature>
<feature type="region of interest" description="Disordered" evidence="9">
    <location>
        <begin position="121"/>
        <end position="143"/>
    </location>
</feature>
<keyword evidence="8 10" id="KW-0472">Membrane</keyword>
<feature type="transmembrane region" description="Helical" evidence="10">
    <location>
        <begin position="1406"/>
        <end position="1426"/>
    </location>
</feature>
<dbReference type="CDD" id="cd03232">
    <property type="entry name" value="ABCG_PDR_domain2"/>
    <property type="match status" value="1"/>
</dbReference>
<feature type="transmembrane region" description="Helical" evidence="10">
    <location>
        <begin position="1361"/>
        <end position="1386"/>
    </location>
</feature>
<feature type="transmembrane region" description="Helical" evidence="10">
    <location>
        <begin position="651"/>
        <end position="672"/>
    </location>
</feature>
<dbReference type="InterPro" id="IPR017871">
    <property type="entry name" value="ABC_transporter-like_CS"/>
</dbReference>
<evidence type="ECO:0000313" key="12">
    <source>
        <dbReference type="EMBL" id="WFD15431.1"/>
    </source>
</evidence>
<dbReference type="InterPro" id="IPR003593">
    <property type="entry name" value="AAA+_ATPase"/>
</dbReference>
<feature type="compositionally biased region" description="Basic residues" evidence="9">
    <location>
        <begin position="121"/>
        <end position="130"/>
    </location>
</feature>